<feature type="domain" description="PDZ" evidence="8">
    <location>
        <begin position="461"/>
        <end position="543"/>
    </location>
</feature>
<feature type="domain" description="Guanylate kinase-like" evidence="7">
    <location>
        <begin position="687"/>
        <end position="876"/>
    </location>
</feature>
<dbReference type="InterPro" id="IPR014775">
    <property type="entry name" value="L27_C"/>
</dbReference>
<dbReference type="PROSITE" id="PS50052">
    <property type="entry name" value="GUANYLATE_KINASE_2"/>
    <property type="match status" value="1"/>
</dbReference>
<sequence length="893" mass="100039">MGDIVEFPYSQNTSTTSHYDNHNVDRNGNETTYNKDHDSYYINMDDGRAVRVNGIHKHNGGHSGGGGVGGYTFKDGSDNIKELSNSKMSINSYRSTSSINSNNRFPTMNGYANPITNGVHEERQITVVMEPGDTRFGFSVIGGVDEGFLPRVDNVARGSPSERCGLQLNDEITEVNGFNVERASHHEIIVQIHNSKKKIALTVKRTKNVLSNGSIHENGIDIPPPYNQPTTKTFGETSSGKSSVDGTDGATTGMMKFATRQPKATLNVNNTAASSVNRDSNVPSKFVNPAYERDEDDEFGSMDNLDEPMEDKPKSFNFSHFVTVMDSVKGKLPQPKQQDDFQTVQQLLNDPRFKSAIKMHNRMTKMQVERKTLNTKPVAIDSQFTASEVGVLLQNEENDPEATALGDILNKPELKEMLRAHDHIAKRECLNSFPEDAGGYEDDGSDPDDVDDFIAGNDEQQVKIVRIDKTDEPLGATVCNEGDAVVISRIVKGGAAEKSGLLHEGDEILEINNNSVRGKDVNEVVELLSELEGTLTFVLVPGMVPHKETLRHEDILVMKALFDYEHGSDSYIPCEELGLSFMKGDLLEILNQNDPDWWQARFLEEKHHGLAGLVPSKQFQMQRELMKISVQGEDTEPITKEKKKCFCGRARRKGKKVPMNSKSAPLRENEILTYEDMIRIHPDPHKKRPIVLIGPPQVGRMEIRQKMISQFPSRFAAAVPHTTRTATSDEENGVDYNFVSRNAFEKSIAAAEFIEHGHFNGHYYGTSFSAVRKVVESGKTCVLNMHCQALPVLKTSNLLPHVIFITVPRIDQLNRLREYDENGEPFNPNVRLKKNELDELIEKARDMSRNYGHFFDKVLINNDLDGVFDEILDICNQLESEPQWVPSSWVRLS</sequence>
<dbReference type="Gene3D" id="3.40.50.300">
    <property type="entry name" value="P-loop containing nucleotide triphosphate hydrolases"/>
    <property type="match status" value="1"/>
</dbReference>
<feature type="compositionally biased region" description="Basic and acidic residues" evidence="5">
    <location>
        <begin position="19"/>
        <end position="35"/>
    </location>
</feature>
<feature type="compositionally biased region" description="Polar residues" evidence="5">
    <location>
        <begin position="9"/>
        <end position="18"/>
    </location>
</feature>
<dbReference type="Pfam" id="PF02828">
    <property type="entry name" value="L27"/>
    <property type="match status" value="1"/>
</dbReference>
<dbReference type="InterPro" id="IPR036892">
    <property type="entry name" value="L27_dom_sf"/>
</dbReference>
<dbReference type="CDD" id="cd06798">
    <property type="entry name" value="PDZ_MPP5-like"/>
    <property type="match status" value="1"/>
</dbReference>
<evidence type="ECO:0000256" key="2">
    <source>
        <dbReference type="ARBA" id="ARBA00022443"/>
    </source>
</evidence>
<evidence type="ECO:0000313" key="10">
    <source>
        <dbReference type="Proteomes" id="UP000594262"/>
    </source>
</evidence>
<feature type="domain" description="SH3" evidence="6">
    <location>
        <begin position="553"/>
        <end position="624"/>
    </location>
</feature>
<dbReference type="InterPro" id="IPR036034">
    <property type="entry name" value="PDZ_sf"/>
</dbReference>
<dbReference type="InterPro" id="IPR008145">
    <property type="entry name" value="GK/Ca_channel_bsu"/>
</dbReference>
<feature type="region of interest" description="Disordered" evidence="5">
    <location>
        <begin position="214"/>
        <end position="251"/>
    </location>
</feature>
<name>A0A7M5VEH6_9CNID</name>
<dbReference type="CDD" id="cd00136">
    <property type="entry name" value="PDZ_canonical"/>
    <property type="match status" value="1"/>
</dbReference>
<evidence type="ECO:0000259" key="6">
    <source>
        <dbReference type="PROSITE" id="PS50002"/>
    </source>
</evidence>
<dbReference type="InterPro" id="IPR027417">
    <property type="entry name" value="P-loop_NTPase"/>
</dbReference>
<dbReference type="Proteomes" id="UP000594262">
    <property type="component" value="Unplaced"/>
</dbReference>
<reference evidence="9" key="1">
    <citation type="submission" date="2021-01" db="UniProtKB">
        <authorList>
            <consortium name="EnsemblMetazoa"/>
        </authorList>
    </citation>
    <scope>IDENTIFICATION</scope>
</reference>
<dbReference type="GeneID" id="136823270"/>
<feature type="domain" description="PDZ" evidence="8">
    <location>
        <begin position="124"/>
        <end position="207"/>
    </location>
</feature>
<evidence type="ECO:0000256" key="1">
    <source>
        <dbReference type="ARBA" id="ARBA00007014"/>
    </source>
</evidence>
<dbReference type="Pfam" id="PF00018">
    <property type="entry name" value="SH3_1"/>
    <property type="match status" value="1"/>
</dbReference>
<dbReference type="FunFam" id="2.30.42.10:FF:000088">
    <property type="entry name" value="MAGUK p55 subfamily member 5"/>
    <property type="match status" value="1"/>
</dbReference>
<feature type="compositionally biased region" description="Polar residues" evidence="5">
    <location>
        <begin position="228"/>
        <end position="245"/>
    </location>
</feature>
<dbReference type="SUPFAM" id="SSF50044">
    <property type="entry name" value="SH3-domain"/>
    <property type="match status" value="1"/>
</dbReference>
<dbReference type="SUPFAM" id="SSF101288">
    <property type="entry name" value="L27 domain"/>
    <property type="match status" value="1"/>
</dbReference>
<dbReference type="Gene3D" id="2.30.30.40">
    <property type="entry name" value="SH3 Domains"/>
    <property type="match status" value="1"/>
</dbReference>
<dbReference type="SUPFAM" id="SSF52540">
    <property type="entry name" value="P-loop containing nucleoside triphosphate hydrolases"/>
    <property type="match status" value="1"/>
</dbReference>
<feature type="region of interest" description="Disordered" evidence="5">
    <location>
        <begin position="1"/>
        <end position="35"/>
    </location>
</feature>
<evidence type="ECO:0000259" key="7">
    <source>
        <dbReference type="PROSITE" id="PS50052"/>
    </source>
</evidence>
<keyword evidence="10" id="KW-1185">Reference proteome</keyword>
<comment type="similarity">
    <text evidence="1">Belongs to the MAGUK family.</text>
</comment>
<evidence type="ECO:0000259" key="8">
    <source>
        <dbReference type="PROSITE" id="PS50106"/>
    </source>
</evidence>
<dbReference type="InterPro" id="IPR001478">
    <property type="entry name" value="PDZ"/>
</dbReference>
<dbReference type="PROSITE" id="PS50002">
    <property type="entry name" value="SH3"/>
    <property type="match status" value="1"/>
</dbReference>
<dbReference type="GO" id="GO:0005911">
    <property type="term" value="C:cell-cell junction"/>
    <property type="evidence" value="ECO:0007669"/>
    <property type="project" value="UniProtKB-ARBA"/>
</dbReference>
<proteinExistence type="inferred from homology"/>
<dbReference type="SMART" id="SM00326">
    <property type="entry name" value="SH3"/>
    <property type="match status" value="1"/>
</dbReference>
<dbReference type="RefSeq" id="XP_066935551.1">
    <property type="nucleotide sequence ID" value="XM_067079450.1"/>
</dbReference>
<dbReference type="FunFam" id="3.30.63.10:FF:000002">
    <property type="entry name" value="Guanylate kinase 1"/>
    <property type="match status" value="1"/>
</dbReference>
<dbReference type="InterPro" id="IPR001452">
    <property type="entry name" value="SH3_domain"/>
</dbReference>
<evidence type="ECO:0000256" key="5">
    <source>
        <dbReference type="SAM" id="MobiDB-lite"/>
    </source>
</evidence>
<dbReference type="CDD" id="cd00071">
    <property type="entry name" value="GMPK"/>
    <property type="match status" value="1"/>
</dbReference>
<protein>
    <recommendedName>
        <fullName evidence="11">MAGUK p55 subfamily member 5</fullName>
    </recommendedName>
</protein>
<dbReference type="Pfam" id="PF00625">
    <property type="entry name" value="Guanylate_kin"/>
    <property type="match status" value="1"/>
</dbReference>
<dbReference type="GO" id="GO:0005886">
    <property type="term" value="C:plasma membrane"/>
    <property type="evidence" value="ECO:0007669"/>
    <property type="project" value="UniProtKB-ARBA"/>
</dbReference>
<keyword evidence="3" id="KW-0677">Repeat</keyword>
<dbReference type="InterPro" id="IPR050716">
    <property type="entry name" value="MAGUK"/>
</dbReference>
<evidence type="ECO:0000256" key="3">
    <source>
        <dbReference type="ARBA" id="ARBA00022737"/>
    </source>
</evidence>
<dbReference type="Pfam" id="PF00595">
    <property type="entry name" value="PDZ"/>
    <property type="match status" value="2"/>
</dbReference>
<dbReference type="AlphaFoldDB" id="A0A7M5VEH6"/>
<dbReference type="SMART" id="SM00228">
    <property type="entry name" value="PDZ"/>
    <property type="match status" value="2"/>
</dbReference>
<dbReference type="Gene3D" id="1.10.287.650">
    <property type="entry name" value="L27 domain"/>
    <property type="match status" value="2"/>
</dbReference>
<evidence type="ECO:0000256" key="4">
    <source>
        <dbReference type="PROSITE-ProRule" id="PRU00192"/>
    </source>
</evidence>
<evidence type="ECO:0008006" key="11">
    <source>
        <dbReference type="Google" id="ProtNLM"/>
    </source>
</evidence>
<dbReference type="Gene3D" id="2.30.42.10">
    <property type="match status" value="2"/>
</dbReference>
<dbReference type="PROSITE" id="PS50106">
    <property type="entry name" value="PDZ"/>
    <property type="match status" value="2"/>
</dbReference>
<keyword evidence="2 4" id="KW-0728">SH3 domain</keyword>
<dbReference type="SUPFAM" id="SSF50156">
    <property type="entry name" value="PDZ domain-like"/>
    <property type="match status" value="2"/>
</dbReference>
<dbReference type="InterPro" id="IPR036028">
    <property type="entry name" value="SH3-like_dom_sf"/>
</dbReference>
<accession>A0A7M5VEH6</accession>
<dbReference type="EnsemblMetazoa" id="CLYHEMT010045.1">
    <property type="protein sequence ID" value="CLYHEMP010045.1"/>
    <property type="gene ID" value="CLYHEMG010045"/>
</dbReference>
<dbReference type="SMART" id="SM00072">
    <property type="entry name" value="GuKc"/>
    <property type="match status" value="1"/>
</dbReference>
<organism evidence="9 10">
    <name type="scientific">Clytia hemisphaerica</name>
    <dbReference type="NCBI Taxonomy" id="252671"/>
    <lineage>
        <taxon>Eukaryota</taxon>
        <taxon>Metazoa</taxon>
        <taxon>Cnidaria</taxon>
        <taxon>Hydrozoa</taxon>
        <taxon>Hydroidolina</taxon>
        <taxon>Leptothecata</taxon>
        <taxon>Obeliida</taxon>
        <taxon>Clytiidae</taxon>
        <taxon>Clytia</taxon>
    </lineage>
</organism>
<dbReference type="PANTHER" id="PTHR23122">
    <property type="entry name" value="MEMBRANE-ASSOCIATED GUANYLATE KINASE MAGUK"/>
    <property type="match status" value="1"/>
</dbReference>
<evidence type="ECO:0000313" key="9">
    <source>
        <dbReference type="EnsemblMetazoa" id="CLYHEMP010045.1"/>
    </source>
</evidence>
<dbReference type="OrthoDB" id="43580at2759"/>
<dbReference type="InterPro" id="IPR008144">
    <property type="entry name" value="Guanylate_kin-like_dom"/>
</dbReference>